<keyword evidence="4" id="KW-0645">Protease</keyword>
<reference evidence="11" key="1">
    <citation type="submission" date="2014-11" db="EMBL/GenBank/DDBJ databases">
        <authorList>
            <person name="Geib S."/>
        </authorList>
    </citation>
    <scope>NUCLEOTIDE SEQUENCE</scope>
</reference>
<evidence type="ECO:0000313" key="11">
    <source>
        <dbReference type="EMBL" id="JAD12818.1"/>
    </source>
</evidence>
<feature type="chain" id="PRO_5001995038" evidence="9">
    <location>
        <begin position="20"/>
        <end position="265"/>
    </location>
</feature>
<accession>A0A0A1XQL0</accession>
<evidence type="ECO:0000256" key="1">
    <source>
        <dbReference type="ARBA" id="ARBA00004613"/>
    </source>
</evidence>
<dbReference type="PROSITE" id="PS00134">
    <property type="entry name" value="TRYPSIN_HIS"/>
    <property type="match status" value="1"/>
</dbReference>
<name>A0A0A1XQL0_ZEUCU</name>
<dbReference type="InterPro" id="IPR001314">
    <property type="entry name" value="Peptidase_S1A"/>
</dbReference>
<dbReference type="InterPro" id="IPR050430">
    <property type="entry name" value="Peptidase_S1"/>
</dbReference>
<dbReference type="GO" id="GO:0005576">
    <property type="term" value="C:extracellular region"/>
    <property type="evidence" value="ECO:0007669"/>
    <property type="project" value="UniProtKB-SubCell"/>
</dbReference>
<dbReference type="PANTHER" id="PTHR24276:SF91">
    <property type="entry name" value="AT26814P-RELATED"/>
    <property type="match status" value="1"/>
</dbReference>
<evidence type="ECO:0000256" key="3">
    <source>
        <dbReference type="ARBA" id="ARBA00022525"/>
    </source>
</evidence>
<dbReference type="EMBL" id="GBXI01001474">
    <property type="protein sequence ID" value="JAD12818.1"/>
    <property type="molecule type" value="Transcribed_RNA"/>
</dbReference>
<proteinExistence type="inferred from homology"/>
<keyword evidence="5" id="KW-0378">Hydrolase</keyword>
<dbReference type="GO" id="GO:0004252">
    <property type="term" value="F:serine-type endopeptidase activity"/>
    <property type="evidence" value="ECO:0007669"/>
    <property type="project" value="InterPro"/>
</dbReference>
<dbReference type="FunFam" id="2.40.10.10:FF:000047">
    <property type="entry name" value="Trypsin eta"/>
    <property type="match status" value="1"/>
</dbReference>
<gene>
    <name evidence="11" type="primary">etaTry_0</name>
    <name evidence="11" type="ORF">g.8224</name>
</gene>
<comment type="subcellular location">
    <subcellularLocation>
        <location evidence="1">Secreted</location>
    </subcellularLocation>
</comment>
<evidence type="ECO:0000256" key="6">
    <source>
        <dbReference type="ARBA" id="ARBA00022825"/>
    </source>
</evidence>
<comment type="similarity">
    <text evidence="2">Belongs to the peptidase S1 family.</text>
</comment>
<feature type="domain" description="Peptidase S1" evidence="10">
    <location>
        <begin position="29"/>
        <end position="258"/>
    </location>
</feature>
<organism evidence="11">
    <name type="scientific">Zeugodacus cucurbitae</name>
    <name type="common">Melon fruit fly</name>
    <name type="synonym">Bactrocera cucurbitae</name>
    <dbReference type="NCBI Taxonomy" id="28588"/>
    <lineage>
        <taxon>Eukaryota</taxon>
        <taxon>Metazoa</taxon>
        <taxon>Ecdysozoa</taxon>
        <taxon>Arthropoda</taxon>
        <taxon>Hexapoda</taxon>
        <taxon>Insecta</taxon>
        <taxon>Pterygota</taxon>
        <taxon>Neoptera</taxon>
        <taxon>Endopterygota</taxon>
        <taxon>Diptera</taxon>
        <taxon>Brachycera</taxon>
        <taxon>Muscomorpha</taxon>
        <taxon>Tephritoidea</taxon>
        <taxon>Tephritidae</taxon>
        <taxon>Zeugodacus</taxon>
        <taxon>Zeugodacus</taxon>
    </lineage>
</organism>
<keyword evidence="9" id="KW-0732">Signal</keyword>
<dbReference type="PRINTS" id="PR00722">
    <property type="entry name" value="CHYMOTRYPSIN"/>
</dbReference>
<dbReference type="InterPro" id="IPR018114">
    <property type="entry name" value="TRYPSIN_HIS"/>
</dbReference>
<evidence type="ECO:0000256" key="9">
    <source>
        <dbReference type="SAM" id="SignalP"/>
    </source>
</evidence>
<protein>
    <submittedName>
        <fullName evidence="11">Trypsin eta</fullName>
    </submittedName>
</protein>
<dbReference type="Gene3D" id="2.40.10.10">
    <property type="entry name" value="Trypsin-like serine proteases"/>
    <property type="match status" value="1"/>
</dbReference>
<feature type="signal peptide" evidence="9">
    <location>
        <begin position="1"/>
        <end position="19"/>
    </location>
</feature>
<dbReference type="Pfam" id="PF00089">
    <property type="entry name" value="Trypsin"/>
    <property type="match status" value="1"/>
</dbReference>
<evidence type="ECO:0000256" key="7">
    <source>
        <dbReference type="ARBA" id="ARBA00023145"/>
    </source>
</evidence>
<dbReference type="InterPro" id="IPR001254">
    <property type="entry name" value="Trypsin_dom"/>
</dbReference>
<keyword evidence="6" id="KW-0720">Serine protease</keyword>
<keyword evidence="8" id="KW-1015">Disulfide bond</keyword>
<dbReference type="PROSITE" id="PS50240">
    <property type="entry name" value="TRYPSIN_DOM"/>
    <property type="match status" value="1"/>
</dbReference>
<dbReference type="GO" id="GO:0016485">
    <property type="term" value="P:protein processing"/>
    <property type="evidence" value="ECO:0007669"/>
    <property type="project" value="UniProtKB-ARBA"/>
</dbReference>
<keyword evidence="3" id="KW-0964">Secreted</keyword>
<dbReference type="PANTHER" id="PTHR24276">
    <property type="entry name" value="POLYSERASE-RELATED"/>
    <property type="match status" value="1"/>
</dbReference>
<dbReference type="AlphaFoldDB" id="A0A0A1XQL0"/>
<evidence type="ECO:0000256" key="4">
    <source>
        <dbReference type="ARBA" id="ARBA00022670"/>
    </source>
</evidence>
<dbReference type="CDD" id="cd00190">
    <property type="entry name" value="Tryp_SPc"/>
    <property type="match status" value="1"/>
</dbReference>
<dbReference type="InterPro" id="IPR043504">
    <property type="entry name" value="Peptidase_S1_PA_chymotrypsin"/>
</dbReference>
<dbReference type="SUPFAM" id="SSF50494">
    <property type="entry name" value="Trypsin-like serine proteases"/>
    <property type="match status" value="1"/>
</dbReference>
<sequence length="265" mass="28356">MSHLLLTLITLLLLGVSTAYCSTLRQNRIIGGNDASIVRHPHHVSLRRRTCQECAYLHECGGSILNEDTIVTAAHCVLNRDVRNFTVVAGSDKRAGNDGTVVLIERIVAHERYNASITDYDVALLFLATPLTLDNVFIAAVPLLTSAPEVGAKATITGWGTVSEGGMPAQQLQAVNVFLLDRAQCSAAYGDRFTAAMLCAGVLAGGKDACQKDSGGPLLVEHQLAGIISWAIGCARPESPGVYVNVSHVRQWIVSTVKANSLYKF</sequence>
<reference evidence="11" key="2">
    <citation type="journal article" date="2015" name="Gigascience">
        <title>Reconstructing a comprehensive transcriptome assembly of a white-pupal translocated strain of the pest fruit fly Bactrocera cucurbitae.</title>
        <authorList>
            <person name="Sim S.B."/>
            <person name="Calla B."/>
            <person name="Hall B."/>
            <person name="DeRego T."/>
            <person name="Geib S.M."/>
        </authorList>
    </citation>
    <scope>NUCLEOTIDE SEQUENCE</scope>
</reference>
<dbReference type="InterPro" id="IPR009003">
    <property type="entry name" value="Peptidase_S1_PA"/>
</dbReference>
<keyword evidence="7" id="KW-0865">Zymogen</keyword>
<evidence type="ECO:0000259" key="10">
    <source>
        <dbReference type="PROSITE" id="PS50240"/>
    </source>
</evidence>
<evidence type="ECO:0000256" key="5">
    <source>
        <dbReference type="ARBA" id="ARBA00022801"/>
    </source>
</evidence>
<evidence type="ECO:0000256" key="2">
    <source>
        <dbReference type="ARBA" id="ARBA00007664"/>
    </source>
</evidence>
<evidence type="ECO:0000256" key="8">
    <source>
        <dbReference type="ARBA" id="ARBA00023157"/>
    </source>
</evidence>
<dbReference type="SMART" id="SM00020">
    <property type="entry name" value="Tryp_SPc"/>
    <property type="match status" value="1"/>
</dbReference>